<keyword evidence="1" id="KW-1133">Transmembrane helix</keyword>
<dbReference type="RefSeq" id="WP_379046529.1">
    <property type="nucleotide sequence ID" value="NZ_JBHSKW010000060.1"/>
</dbReference>
<protein>
    <submittedName>
        <fullName evidence="2">YbbR-like domain-containing protein</fullName>
    </submittedName>
</protein>
<dbReference type="EMBL" id="JBHULV010000048">
    <property type="protein sequence ID" value="MFD2732867.1"/>
    <property type="molecule type" value="Genomic_DNA"/>
</dbReference>
<keyword evidence="3" id="KW-1185">Reference proteome</keyword>
<feature type="transmembrane region" description="Helical" evidence="1">
    <location>
        <begin position="14"/>
        <end position="33"/>
    </location>
</feature>
<dbReference type="InterPro" id="IPR053154">
    <property type="entry name" value="c-di-AMP_regulator"/>
</dbReference>
<evidence type="ECO:0000313" key="2">
    <source>
        <dbReference type="EMBL" id="MFD2732867.1"/>
    </source>
</evidence>
<keyword evidence="1" id="KW-0812">Transmembrane</keyword>
<dbReference type="Gene3D" id="2.170.120.40">
    <property type="entry name" value="YbbR-like domain"/>
    <property type="match status" value="1"/>
</dbReference>
<dbReference type="PANTHER" id="PTHR37804:SF1">
    <property type="entry name" value="CDAA REGULATORY PROTEIN CDAR"/>
    <property type="match status" value="1"/>
</dbReference>
<comment type="caution">
    <text evidence="2">The sequence shown here is derived from an EMBL/GenBank/DDBJ whole genome shotgun (WGS) entry which is preliminary data.</text>
</comment>
<keyword evidence="1" id="KW-0472">Membrane</keyword>
<accession>A0ABW5TUB1</accession>
<gene>
    <name evidence="2" type="ORF">ACFSSE_14245</name>
</gene>
<evidence type="ECO:0000256" key="1">
    <source>
        <dbReference type="SAM" id="Phobius"/>
    </source>
</evidence>
<dbReference type="Proteomes" id="UP001597546">
    <property type="component" value="Unassembled WGS sequence"/>
</dbReference>
<evidence type="ECO:0000313" key="3">
    <source>
        <dbReference type="Proteomes" id="UP001597546"/>
    </source>
</evidence>
<organism evidence="2 3">
    <name type="scientific">Pedobacter alpinus</name>
    <dbReference type="NCBI Taxonomy" id="1590643"/>
    <lineage>
        <taxon>Bacteria</taxon>
        <taxon>Pseudomonadati</taxon>
        <taxon>Bacteroidota</taxon>
        <taxon>Sphingobacteriia</taxon>
        <taxon>Sphingobacteriales</taxon>
        <taxon>Sphingobacteriaceae</taxon>
        <taxon>Pedobacter</taxon>
    </lineage>
</organism>
<proteinExistence type="predicted"/>
<dbReference type="PANTHER" id="PTHR37804">
    <property type="entry name" value="CDAA REGULATORY PROTEIN CDAR"/>
    <property type="match status" value="1"/>
</dbReference>
<dbReference type="Gene3D" id="2.170.120.30">
    <property type="match status" value="1"/>
</dbReference>
<name>A0ABW5TUB1_9SPHI</name>
<sequence>MALIKLTAVERRKLSIFFTCTILAVLAWLFFSLSNKYEYEVKTVVNFKNLPVNKAFNPLQSDTVLLTVQGTGWQLLFTRLRIYPRDVKVDLKTLEKRNYVTFTDQMRTINNYYSSEQKIISVNPDTLYFDFTTRRVKKVPVKLVTKLSFVKQFGQSADIEIKPSFITVTGPLEKLATIKVWETDTFKRENISNTITDKISLKSSEAPNITIYPPLTELKIPVEEFTEAELSIPIKVINNQQYYNIKLIPERVKITFMVSLSDYAKVKEDDYEAIVDLDIWKNDAAKMLPVQIVKKRPFTRIRKIEPLQVNFMIKK</sequence>
<reference evidence="3" key="1">
    <citation type="journal article" date="2019" name="Int. J. Syst. Evol. Microbiol.">
        <title>The Global Catalogue of Microorganisms (GCM) 10K type strain sequencing project: providing services to taxonomists for standard genome sequencing and annotation.</title>
        <authorList>
            <consortium name="The Broad Institute Genomics Platform"/>
            <consortium name="The Broad Institute Genome Sequencing Center for Infectious Disease"/>
            <person name="Wu L."/>
            <person name="Ma J."/>
        </authorList>
    </citation>
    <scope>NUCLEOTIDE SEQUENCE [LARGE SCALE GENOMIC DNA]</scope>
    <source>
        <strain evidence="3">KCTC 42456</strain>
    </source>
</reference>